<dbReference type="InterPro" id="IPR013536">
    <property type="entry name" value="WLM_dom"/>
</dbReference>
<organism evidence="4 5">
    <name type="scientific">Pichia kudriavzevii</name>
    <name type="common">Yeast</name>
    <name type="synonym">Issatchenkia orientalis</name>
    <dbReference type="NCBI Taxonomy" id="4909"/>
    <lineage>
        <taxon>Eukaryota</taxon>
        <taxon>Fungi</taxon>
        <taxon>Dikarya</taxon>
        <taxon>Ascomycota</taxon>
        <taxon>Saccharomycotina</taxon>
        <taxon>Pichiomycetes</taxon>
        <taxon>Pichiales</taxon>
        <taxon>Pichiaceae</taxon>
        <taxon>Pichia</taxon>
    </lineage>
</organism>
<dbReference type="PANTHER" id="PTHR46622:SF1">
    <property type="entry name" value="DNA-DEPENDENT METALLOPROTEASE WSS1"/>
    <property type="match status" value="1"/>
</dbReference>
<feature type="region of interest" description="Disordered" evidence="1">
    <location>
        <begin position="311"/>
        <end position="332"/>
    </location>
</feature>
<accession>A0A2U9R7P8</accession>
<keyword evidence="2" id="KW-1133">Transmembrane helix</keyword>
<feature type="domain" description="WLM" evidence="3">
    <location>
        <begin position="80"/>
        <end position="272"/>
    </location>
</feature>
<dbReference type="Proteomes" id="UP000249293">
    <property type="component" value="Chromosome 4"/>
</dbReference>
<sequence length="332" mass="37874">MIFILSLRGEGGVCGLVSIKELSYIFNSLLFFLFSVVFFFFNSTLLLHQNFFQYTWLKFLVNRSVMVIKGRGRYPKKKPVEIESPTPHILKLASLKRQDAADKALELLHEVAALVAPVMSHYGFKVGLLCEMYPKDKCLLGLNVNRGQKICLRLRSPTDNKWFLCRDEIVGTMLHELTHNWHGAHDNTFYKTLEELKDKYLEFQVNSSLRNSTYRNNFSAPRPLRFSANKPKAKYTTRVSKLGTNKTLTTPTQLDPSTLRAILFKAAQRRINDTKICADVESAKLSNVPEDDELKIIEVISLDTDITNSQRGIEQLSSSDDPHDSPEVIVLD</sequence>
<dbReference type="VEuPathDB" id="FungiDB:C5L36_0D00220"/>
<evidence type="ECO:0000259" key="3">
    <source>
        <dbReference type="PROSITE" id="PS51397"/>
    </source>
</evidence>
<gene>
    <name evidence="4" type="ORF">C5L36_0D00220</name>
</gene>
<dbReference type="EMBL" id="CP028776">
    <property type="protein sequence ID" value="AWU77281.1"/>
    <property type="molecule type" value="Genomic_DNA"/>
</dbReference>
<dbReference type="PANTHER" id="PTHR46622">
    <property type="entry name" value="DNA-DEPENDENT METALLOPROTEASE WSS1"/>
    <property type="match status" value="1"/>
</dbReference>
<evidence type="ECO:0000256" key="2">
    <source>
        <dbReference type="SAM" id="Phobius"/>
    </source>
</evidence>
<dbReference type="GO" id="GO:0005634">
    <property type="term" value="C:nucleus"/>
    <property type="evidence" value="ECO:0007669"/>
    <property type="project" value="TreeGrafter"/>
</dbReference>
<dbReference type="Pfam" id="PF08325">
    <property type="entry name" value="WLM"/>
    <property type="match status" value="1"/>
</dbReference>
<dbReference type="GO" id="GO:0006281">
    <property type="term" value="P:DNA repair"/>
    <property type="evidence" value="ECO:0007669"/>
    <property type="project" value="TreeGrafter"/>
</dbReference>
<evidence type="ECO:0000256" key="1">
    <source>
        <dbReference type="SAM" id="MobiDB-lite"/>
    </source>
</evidence>
<protein>
    <recommendedName>
        <fullName evidence="3">WLM domain-containing protein</fullName>
    </recommendedName>
</protein>
<dbReference type="GO" id="GO:0008237">
    <property type="term" value="F:metallopeptidase activity"/>
    <property type="evidence" value="ECO:0007669"/>
    <property type="project" value="TreeGrafter"/>
</dbReference>
<proteinExistence type="predicted"/>
<evidence type="ECO:0000313" key="4">
    <source>
        <dbReference type="EMBL" id="AWU77281.1"/>
    </source>
</evidence>
<dbReference type="PROSITE" id="PS51397">
    <property type="entry name" value="WLM"/>
    <property type="match status" value="1"/>
</dbReference>
<dbReference type="RefSeq" id="XP_029322758.1">
    <property type="nucleotide sequence ID" value="XM_029466898.1"/>
</dbReference>
<keyword evidence="5" id="KW-1185">Reference proteome</keyword>
<evidence type="ECO:0000313" key="5">
    <source>
        <dbReference type="Proteomes" id="UP000249293"/>
    </source>
</evidence>
<feature type="transmembrane region" description="Helical" evidence="2">
    <location>
        <begin position="25"/>
        <end position="47"/>
    </location>
</feature>
<dbReference type="GeneID" id="40385110"/>
<keyword evidence="2" id="KW-0812">Transmembrane</keyword>
<name>A0A2U9R7P8_PICKU</name>
<dbReference type="OrthoDB" id="49605at2759"/>
<reference evidence="4 5" key="1">
    <citation type="submission" date="2018-06" db="EMBL/GenBank/DDBJ databases">
        <title>Population genomics shows no distinction between pathogenic Candida krusei and environmental Pichia kudriavzevii: One species, four names.</title>
        <authorList>
            <person name="Douglass A.P."/>
            <person name="Offei B."/>
            <person name="Braun-Galleani S."/>
            <person name="Coughlan A.Y."/>
            <person name="Martos A."/>
            <person name="Ortiz-Merino R.A."/>
            <person name="Byrne K.P."/>
            <person name="Wolfe K.H."/>
        </authorList>
    </citation>
    <scope>NUCLEOTIDE SEQUENCE [LARGE SCALE GENOMIC DNA]</scope>
    <source>
        <strain evidence="4 5">CBS573</strain>
    </source>
</reference>
<dbReference type="InterPro" id="IPR053000">
    <property type="entry name" value="WSS1-like_metalloprotease"/>
</dbReference>
<dbReference type="STRING" id="4909.A0A2U9R7P8"/>
<dbReference type="KEGG" id="pkz:C5L36_0D00220"/>
<dbReference type="AlphaFoldDB" id="A0A2U9R7P8"/>
<keyword evidence="2" id="KW-0472">Membrane</keyword>